<name>A0A9D2VF58_9BURK</name>
<dbReference type="PRINTS" id="PR00035">
    <property type="entry name" value="HTHGNTR"/>
</dbReference>
<evidence type="ECO:0000256" key="1">
    <source>
        <dbReference type="ARBA" id="ARBA00023015"/>
    </source>
</evidence>
<dbReference type="InterPro" id="IPR028978">
    <property type="entry name" value="Chorismate_lyase_/UTRA_dom_sf"/>
</dbReference>
<keyword evidence="1" id="KW-0805">Transcription regulation</keyword>
<reference evidence="5" key="1">
    <citation type="journal article" date="2021" name="PeerJ">
        <title>Extensive microbial diversity within the chicken gut microbiome revealed by metagenomics and culture.</title>
        <authorList>
            <person name="Gilroy R."/>
            <person name="Ravi A."/>
            <person name="Getino M."/>
            <person name="Pursley I."/>
            <person name="Horton D.L."/>
            <person name="Alikhan N.F."/>
            <person name="Baker D."/>
            <person name="Gharbi K."/>
            <person name="Hall N."/>
            <person name="Watson M."/>
            <person name="Adriaenssens E.M."/>
            <person name="Foster-Nyarko E."/>
            <person name="Jarju S."/>
            <person name="Secka A."/>
            <person name="Antonio M."/>
            <person name="Oren A."/>
            <person name="Chaudhuri R.R."/>
            <person name="La Ragione R."/>
            <person name="Hildebrand F."/>
            <person name="Pallen M.J."/>
        </authorList>
    </citation>
    <scope>NUCLEOTIDE SEQUENCE</scope>
    <source>
        <strain evidence="5">CHK175-13533</strain>
    </source>
</reference>
<dbReference type="Gene3D" id="3.40.1410.10">
    <property type="entry name" value="Chorismate lyase-like"/>
    <property type="match status" value="1"/>
</dbReference>
<dbReference type="AlphaFoldDB" id="A0A9D2VF58"/>
<dbReference type="InterPro" id="IPR050679">
    <property type="entry name" value="Bact_HTH_transcr_reg"/>
</dbReference>
<evidence type="ECO:0000259" key="4">
    <source>
        <dbReference type="PROSITE" id="PS50949"/>
    </source>
</evidence>
<proteinExistence type="predicted"/>
<dbReference type="PANTHER" id="PTHR44846:SF1">
    <property type="entry name" value="MANNOSYL-D-GLYCERATE TRANSPORT_METABOLISM SYSTEM REPRESSOR MNGR-RELATED"/>
    <property type="match status" value="1"/>
</dbReference>
<feature type="domain" description="HTH gntR-type" evidence="4">
    <location>
        <begin position="15"/>
        <end position="83"/>
    </location>
</feature>
<dbReference type="PROSITE" id="PS50949">
    <property type="entry name" value="HTH_GNTR"/>
    <property type="match status" value="1"/>
</dbReference>
<accession>A0A9D2VF58</accession>
<dbReference type="SMART" id="SM00345">
    <property type="entry name" value="HTH_GNTR"/>
    <property type="match status" value="1"/>
</dbReference>
<dbReference type="CDD" id="cd07377">
    <property type="entry name" value="WHTH_GntR"/>
    <property type="match status" value="1"/>
</dbReference>
<keyword evidence="2" id="KW-0238">DNA-binding</keyword>
<dbReference type="SMART" id="SM00866">
    <property type="entry name" value="UTRA"/>
    <property type="match status" value="1"/>
</dbReference>
<keyword evidence="3" id="KW-0804">Transcription</keyword>
<dbReference type="InterPro" id="IPR036388">
    <property type="entry name" value="WH-like_DNA-bd_sf"/>
</dbReference>
<dbReference type="RefSeq" id="WP_276830098.1">
    <property type="nucleotide sequence ID" value="NZ_DYTQ01000032.1"/>
</dbReference>
<sequence length="247" mass="27966">MQETINSTLKKPSRLPLSLKVKYTLRARMEKGEWPVGTQLPTLPQLVDQYGVSRATIRTALDELEREGLIERTRGRGTFVIADISKQHWLMLPSDWNALIAQIEQLHVQFHYLGDGTSALPSDLNDGTAADTYWWTSRINVRDGLPYSFNTAYVAQPLYEAHRDEFEKEAVLTVLQRHFADQLSSARQVLTIQSSDAVVAGHLQMDIGTPLIKAIRIAKDPDGRILYAAQLHYRASCVYIEQDIKMS</sequence>
<dbReference type="EMBL" id="DYTQ01000032">
    <property type="protein sequence ID" value="HJH23349.1"/>
    <property type="molecule type" value="Genomic_DNA"/>
</dbReference>
<dbReference type="InterPro" id="IPR000524">
    <property type="entry name" value="Tscrpt_reg_HTH_GntR"/>
</dbReference>
<reference evidence="5" key="2">
    <citation type="submission" date="2021-09" db="EMBL/GenBank/DDBJ databases">
        <authorList>
            <person name="Gilroy R."/>
        </authorList>
    </citation>
    <scope>NUCLEOTIDE SEQUENCE</scope>
    <source>
        <strain evidence="5">CHK175-13533</strain>
    </source>
</reference>
<dbReference type="Gene3D" id="1.10.10.10">
    <property type="entry name" value="Winged helix-like DNA-binding domain superfamily/Winged helix DNA-binding domain"/>
    <property type="match status" value="1"/>
</dbReference>
<evidence type="ECO:0000256" key="2">
    <source>
        <dbReference type="ARBA" id="ARBA00023125"/>
    </source>
</evidence>
<dbReference type="InterPro" id="IPR011663">
    <property type="entry name" value="UTRA"/>
</dbReference>
<dbReference type="SUPFAM" id="SSF46785">
    <property type="entry name" value="Winged helix' DNA-binding domain"/>
    <property type="match status" value="1"/>
</dbReference>
<dbReference type="GO" id="GO:0045892">
    <property type="term" value="P:negative regulation of DNA-templated transcription"/>
    <property type="evidence" value="ECO:0007669"/>
    <property type="project" value="TreeGrafter"/>
</dbReference>
<dbReference type="PANTHER" id="PTHR44846">
    <property type="entry name" value="MANNOSYL-D-GLYCERATE TRANSPORT/METABOLISM SYSTEM REPRESSOR MNGR-RELATED"/>
    <property type="match status" value="1"/>
</dbReference>
<dbReference type="GO" id="GO:0003677">
    <property type="term" value="F:DNA binding"/>
    <property type="evidence" value="ECO:0007669"/>
    <property type="project" value="UniProtKB-KW"/>
</dbReference>
<evidence type="ECO:0000313" key="6">
    <source>
        <dbReference type="Proteomes" id="UP000700248"/>
    </source>
</evidence>
<dbReference type="SUPFAM" id="SSF64288">
    <property type="entry name" value="Chorismate lyase-like"/>
    <property type="match status" value="1"/>
</dbReference>
<dbReference type="Pfam" id="PF00392">
    <property type="entry name" value="GntR"/>
    <property type="match status" value="1"/>
</dbReference>
<organism evidence="5 6">
    <name type="scientific">Paenalcaligenes hominis</name>
    <dbReference type="NCBI Taxonomy" id="643674"/>
    <lineage>
        <taxon>Bacteria</taxon>
        <taxon>Pseudomonadati</taxon>
        <taxon>Pseudomonadota</taxon>
        <taxon>Betaproteobacteria</taxon>
        <taxon>Burkholderiales</taxon>
        <taxon>Alcaligenaceae</taxon>
        <taxon>Paenalcaligenes</taxon>
    </lineage>
</organism>
<dbReference type="Proteomes" id="UP000700248">
    <property type="component" value="Unassembled WGS sequence"/>
</dbReference>
<dbReference type="Pfam" id="PF07702">
    <property type="entry name" value="UTRA"/>
    <property type="match status" value="1"/>
</dbReference>
<evidence type="ECO:0000256" key="3">
    <source>
        <dbReference type="ARBA" id="ARBA00023163"/>
    </source>
</evidence>
<evidence type="ECO:0000313" key="5">
    <source>
        <dbReference type="EMBL" id="HJH23349.1"/>
    </source>
</evidence>
<protein>
    <submittedName>
        <fullName evidence="5">GntR family transcriptional regulator</fullName>
    </submittedName>
</protein>
<gene>
    <name evidence="5" type="ORF">K8U84_02205</name>
</gene>
<dbReference type="InterPro" id="IPR036390">
    <property type="entry name" value="WH_DNA-bd_sf"/>
</dbReference>
<dbReference type="GO" id="GO:0003700">
    <property type="term" value="F:DNA-binding transcription factor activity"/>
    <property type="evidence" value="ECO:0007669"/>
    <property type="project" value="InterPro"/>
</dbReference>
<comment type="caution">
    <text evidence="5">The sequence shown here is derived from an EMBL/GenBank/DDBJ whole genome shotgun (WGS) entry which is preliminary data.</text>
</comment>